<evidence type="ECO:0000313" key="4">
    <source>
        <dbReference type="EMBL" id="GAA0319867.1"/>
    </source>
</evidence>
<evidence type="ECO:0000256" key="1">
    <source>
        <dbReference type="ARBA" id="ARBA00022741"/>
    </source>
</evidence>
<dbReference type="PROSITE" id="PS00211">
    <property type="entry name" value="ABC_TRANSPORTER_1"/>
    <property type="match status" value="1"/>
</dbReference>
<name>A0ABN0VXR1_9BACI</name>
<dbReference type="PANTHER" id="PTHR43582">
    <property type="entry name" value="LINEARMYCIN RESISTANCE ATP-BINDING PROTEIN LNRL"/>
    <property type="match status" value="1"/>
</dbReference>
<accession>A0ABN0VXR1</accession>
<dbReference type="Proteomes" id="UP001500782">
    <property type="component" value="Unassembled WGS sequence"/>
</dbReference>
<sequence>MVDELIEIQEVRKKYGKHESLRGLTFSIGRGEVFGLIGPNGAGKSTLLSIMATILQPTSGSILVDGKNVRKQAKDIRKQLGYVPQDLALWPELTVAENMKFWSKLTNPKAKKSYLLALCEQVGLKDRWRHKVSTLSGGMKRKLNIAVSLIHEPDVLIMDEPTVGIDIQSKREINRYIQSLAAQGKTIVYTTHDAGEILRMCNRIGILNQGELKFIGTIDEAMQRADHAMSLEDVLCTIGEWESKPVGKGKRKEEAAHAY</sequence>
<dbReference type="SMART" id="SM00382">
    <property type="entry name" value="AAA"/>
    <property type="match status" value="1"/>
</dbReference>
<dbReference type="InterPro" id="IPR003593">
    <property type="entry name" value="AAA+_ATPase"/>
</dbReference>
<reference evidence="4 5" key="1">
    <citation type="journal article" date="2019" name="Int. J. Syst. Evol. Microbiol.">
        <title>The Global Catalogue of Microorganisms (GCM) 10K type strain sequencing project: providing services to taxonomists for standard genome sequencing and annotation.</title>
        <authorList>
            <consortium name="The Broad Institute Genomics Platform"/>
            <consortium name="The Broad Institute Genome Sequencing Center for Infectious Disease"/>
            <person name="Wu L."/>
            <person name="Ma J."/>
        </authorList>
    </citation>
    <scope>NUCLEOTIDE SEQUENCE [LARGE SCALE GENOMIC DNA]</scope>
    <source>
        <strain evidence="4 5">JCM 9731</strain>
    </source>
</reference>
<keyword evidence="2" id="KW-0067">ATP-binding</keyword>
<evidence type="ECO:0000256" key="2">
    <source>
        <dbReference type="ARBA" id="ARBA00022840"/>
    </source>
</evidence>
<keyword evidence="5" id="KW-1185">Reference proteome</keyword>
<dbReference type="InterPro" id="IPR003439">
    <property type="entry name" value="ABC_transporter-like_ATP-bd"/>
</dbReference>
<dbReference type="PROSITE" id="PS50893">
    <property type="entry name" value="ABC_TRANSPORTER_2"/>
    <property type="match status" value="1"/>
</dbReference>
<protein>
    <recommendedName>
        <fullName evidence="3">ABC transporter domain-containing protein</fullName>
    </recommendedName>
</protein>
<feature type="domain" description="ABC transporter" evidence="3">
    <location>
        <begin position="6"/>
        <end position="234"/>
    </location>
</feature>
<dbReference type="CDD" id="cd03230">
    <property type="entry name" value="ABC_DR_subfamily_A"/>
    <property type="match status" value="1"/>
</dbReference>
<organism evidence="4 5">
    <name type="scientific">Bacillus carboniphilus</name>
    <dbReference type="NCBI Taxonomy" id="86663"/>
    <lineage>
        <taxon>Bacteria</taxon>
        <taxon>Bacillati</taxon>
        <taxon>Bacillota</taxon>
        <taxon>Bacilli</taxon>
        <taxon>Bacillales</taxon>
        <taxon>Bacillaceae</taxon>
        <taxon>Bacillus</taxon>
    </lineage>
</organism>
<dbReference type="EMBL" id="BAAADJ010000006">
    <property type="protein sequence ID" value="GAA0319867.1"/>
    <property type="molecule type" value="Genomic_DNA"/>
</dbReference>
<proteinExistence type="predicted"/>
<dbReference type="InterPro" id="IPR027417">
    <property type="entry name" value="P-loop_NTPase"/>
</dbReference>
<gene>
    <name evidence="4" type="ORF">GCM10008967_08000</name>
</gene>
<dbReference type="SUPFAM" id="SSF52540">
    <property type="entry name" value="P-loop containing nucleoside triphosphate hydrolases"/>
    <property type="match status" value="1"/>
</dbReference>
<comment type="caution">
    <text evidence="4">The sequence shown here is derived from an EMBL/GenBank/DDBJ whole genome shotgun (WGS) entry which is preliminary data.</text>
</comment>
<dbReference type="InterPro" id="IPR017871">
    <property type="entry name" value="ABC_transporter-like_CS"/>
</dbReference>
<evidence type="ECO:0000313" key="5">
    <source>
        <dbReference type="Proteomes" id="UP001500782"/>
    </source>
</evidence>
<dbReference type="Gene3D" id="3.40.50.300">
    <property type="entry name" value="P-loop containing nucleotide triphosphate hydrolases"/>
    <property type="match status" value="1"/>
</dbReference>
<dbReference type="Pfam" id="PF00005">
    <property type="entry name" value="ABC_tran"/>
    <property type="match status" value="1"/>
</dbReference>
<dbReference type="PANTHER" id="PTHR43582:SF2">
    <property type="entry name" value="LINEARMYCIN RESISTANCE ATP-BINDING PROTEIN LNRL"/>
    <property type="match status" value="1"/>
</dbReference>
<evidence type="ECO:0000259" key="3">
    <source>
        <dbReference type="PROSITE" id="PS50893"/>
    </source>
</evidence>
<keyword evidence="1" id="KW-0547">Nucleotide-binding</keyword>